<dbReference type="Gene3D" id="1.25.40.20">
    <property type="entry name" value="Ankyrin repeat-containing domain"/>
    <property type="match status" value="2"/>
</dbReference>
<evidence type="ECO:0000256" key="3">
    <source>
        <dbReference type="PROSITE-ProRule" id="PRU00023"/>
    </source>
</evidence>
<feature type="repeat" description="ANK" evidence="3">
    <location>
        <begin position="698"/>
        <end position="730"/>
    </location>
</feature>
<organism evidence="5">
    <name type="scientific">Gibberella zeae</name>
    <name type="common">Wheat head blight fungus</name>
    <name type="synonym">Fusarium graminearum</name>
    <dbReference type="NCBI Taxonomy" id="5518"/>
    <lineage>
        <taxon>Eukaryota</taxon>
        <taxon>Fungi</taxon>
        <taxon>Dikarya</taxon>
        <taxon>Ascomycota</taxon>
        <taxon>Pezizomycotina</taxon>
        <taxon>Sordariomycetes</taxon>
        <taxon>Hypocreomycetidae</taxon>
        <taxon>Hypocreales</taxon>
        <taxon>Nectriaceae</taxon>
        <taxon>Fusarium</taxon>
    </lineage>
</organism>
<feature type="repeat" description="ANK" evidence="3">
    <location>
        <begin position="631"/>
        <end position="663"/>
    </location>
</feature>
<proteinExistence type="predicted"/>
<dbReference type="SUPFAM" id="SSF48403">
    <property type="entry name" value="Ankyrin repeat"/>
    <property type="match status" value="1"/>
</dbReference>
<dbReference type="PANTHER" id="PTHR24171">
    <property type="entry name" value="ANKYRIN REPEAT DOMAIN-CONTAINING PROTEIN 39-RELATED"/>
    <property type="match status" value="1"/>
</dbReference>
<dbReference type="InterPro" id="IPR036770">
    <property type="entry name" value="Ankyrin_rpt-contain_sf"/>
</dbReference>
<dbReference type="PROSITE" id="PS50297">
    <property type="entry name" value="ANK_REP_REGION"/>
    <property type="match status" value="5"/>
</dbReference>
<name>A0A4E9E7V0_GIBZA</name>
<accession>A0A4E9E7V0</accession>
<keyword evidence="2 3" id="KW-0040">ANK repeat</keyword>
<reference evidence="5" key="1">
    <citation type="submission" date="2019-04" db="EMBL/GenBank/DDBJ databases">
        <authorList>
            <person name="Melise S."/>
            <person name="Noan J."/>
            <person name="Okalmin O."/>
        </authorList>
    </citation>
    <scope>NUCLEOTIDE SEQUENCE</scope>
    <source>
        <strain evidence="5">FN9</strain>
    </source>
</reference>
<dbReference type="PANTHER" id="PTHR24171:SF9">
    <property type="entry name" value="ANKYRIN REPEAT DOMAIN-CONTAINING PROTEIN 39"/>
    <property type="match status" value="1"/>
</dbReference>
<dbReference type="SMART" id="SM00248">
    <property type="entry name" value="ANK"/>
    <property type="match status" value="5"/>
</dbReference>
<feature type="repeat" description="ANK" evidence="3">
    <location>
        <begin position="765"/>
        <end position="797"/>
    </location>
</feature>
<dbReference type="EMBL" id="CAAKMV010000126">
    <property type="protein sequence ID" value="VIO56867.1"/>
    <property type="molecule type" value="Genomic_DNA"/>
</dbReference>
<feature type="repeat" description="ANK" evidence="3">
    <location>
        <begin position="664"/>
        <end position="696"/>
    </location>
</feature>
<evidence type="ECO:0000256" key="4">
    <source>
        <dbReference type="SAM" id="MobiDB-lite"/>
    </source>
</evidence>
<evidence type="ECO:0000256" key="1">
    <source>
        <dbReference type="ARBA" id="ARBA00022737"/>
    </source>
</evidence>
<protein>
    <submittedName>
        <fullName evidence="5">Uncharacterized protein</fullName>
    </submittedName>
</protein>
<dbReference type="InterPro" id="IPR002110">
    <property type="entry name" value="Ankyrin_rpt"/>
</dbReference>
<dbReference type="AlphaFoldDB" id="A0A4E9E7V0"/>
<dbReference type="Pfam" id="PF13637">
    <property type="entry name" value="Ank_4"/>
    <property type="match status" value="1"/>
</dbReference>
<feature type="region of interest" description="Disordered" evidence="4">
    <location>
        <begin position="228"/>
        <end position="254"/>
    </location>
</feature>
<feature type="repeat" description="ANK" evidence="3">
    <location>
        <begin position="731"/>
        <end position="763"/>
    </location>
</feature>
<dbReference type="PROSITE" id="PS50088">
    <property type="entry name" value="ANK_REPEAT"/>
    <property type="match status" value="5"/>
</dbReference>
<dbReference type="PRINTS" id="PR01415">
    <property type="entry name" value="ANKYRIN"/>
</dbReference>
<gene>
    <name evidence="5" type="ORF">FUG_LOCUS230243</name>
</gene>
<evidence type="ECO:0000313" key="5">
    <source>
        <dbReference type="EMBL" id="VIO56867.1"/>
    </source>
</evidence>
<keyword evidence="1" id="KW-0677">Repeat</keyword>
<evidence type="ECO:0000256" key="2">
    <source>
        <dbReference type="ARBA" id="ARBA00023043"/>
    </source>
</evidence>
<dbReference type="Pfam" id="PF12796">
    <property type="entry name" value="Ank_2"/>
    <property type="match status" value="1"/>
</dbReference>
<sequence length="808" mass="90901">MDSTDGDKTKLLFDIAHQCLISFDRVAASHDAALLTRSLKPDDTTKIGRRNVRTTFDFLGLKNSFSFWIHKTGALSLGKSSLDQRLHGLENVSSMIVELLEMILENLHRVDANPESGTAAATEACTPAQQVFLSTWDHACRIIDAGIDRLDTMAIAIRKVSARQLDQSISTILTEQDMAFRKDIASLVRYRFPAARKVLCLQLADCIAARRLMLLQTKRHSTRLAVRRPLSNKDKADHLNPAQPTKRRDKDGSISYPTVITGLANDNLPYPRVPSLERLDASPKKAPPTLVSAMFTAKQDSFIYPPFPKVTPGETCAHCPFCFTALEIESSEEENMNNWRRHIDQDVKPYGCLFPQCSRSLVFFVHRRDWESHMESVHSKDWLRKVHALTWFCDFGHDPPVMFETELLWKEHMLDPKSHPSRKRVPTQFQIDALSSQRRRIVPREQFVCPLCERVPDELSQMVAKSEGEVTAMHNILVSHVASHIKSLSLMALPSLEVSTEEIRDNDNDSLVFAQDTFQKPLNPESIAQPPRGRGQMENDPLTSLPWSVKDRGSIASPVLNDHNMTWDDEFHDYAQPEAPPESADEHWLEEWALWKNEDDPALHAYPENDPILNHFQILQKPNFGVNTQDGTRTELSLAAQFGDIDAVNRLLTLGVDINLADQDGQTPLLWAAYKGHEAIVRLLVKNAARVEKADQVYGRTPLSWAASKGHQDVVRLLLRNGANVNAVDNLQRTPLSWAASRGHLNTVRYLIEAGADKELADSRSGQTPLSWAVSRGQEAVVKLLLKQGVGVDTLDESHRTKTSWAAE</sequence>